<evidence type="ECO:0000313" key="2">
    <source>
        <dbReference type="Proteomes" id="UP000308886"/>
    </source>
</evidence>
<dbReference type="EMBL" id="SRZC01000002">
    <property type="protein sequence ID" value="TGX83995.1"/>
    <property type="molecule type" value="Genomic_DNA"/>
</dbReference>
<sequence length="212" mass="23292">MIKVQATINGIISKPATIRVSGDGKKFIGFLVKLSVPGSRNNMPGKELSISVSKDGDESELPSLAAGTRIEATGTLTFRKTGDNLYFNFHADTVNLSPESSKDAIEGTMEFKGTVGKGVDEKTDKKGGKYVSFSAYSTEKSGDALQFTWVRFIKFDYVKEAFLEAKAKIHATGKLTVSAYNGRIDLDCRLEEVKPWERQPFPQTKDNENPPI</sequence>
<proteinExistence type="predicted"/>
<evidence type="ECO:0000313" key="1">
    <source>
        <dbReference type="EMBL" id="TGX83995.1"/>
    </source>
</evidence>
<gene>
    <name evidence="1" type="ORF">E5358_02150</name>
</gene>
<comment type="caution">
    <text evidence="1">The sequence shown here is derived from an EMBL/GenBank/DDBJ whole genome shotgun (WGS) entry which is preliminary data.</text>
</comment>
<protein>
    <submittedName>
        <fullName evidence="1">Uncharacterized protein</fullName>
    </submittedName>
</protein>
<accession>A0AC61QTP1</accession>
<reference evidence="1" key="1">
    <citation type="submission" date="2019-04" db="EMBL/GenBank/DDBJ databases">
        <title>Microbes associate with the intestines of laboratory mice.</title>
        <authorList>
            <person name="Navarre W."/>
            <person name="Wong E."/>
            <person name="Huang K."/>
            <person name="Tropini C."/>
            <person name="Ng K."/>
            <person name="Yu B."/>
        </authorList>
    </citation>
    <scope>NUCLEOTIDE SEQUENCE</scope>
    <source>
        <strain evidence="1">NM73_A23</strain>
    </source>
</reference>
<keyword evidence="2" id="KW-1185">Reference proteome</keyword>
<organism evidence="1 2">
    <name type="scientific">Palleniella muris</name>
    <dbReference type="NCBI Taxonomy" id="3038145"/>
    <lineage>
        <taxon>Bacteria</taxon>
        <taxon>Pseudomonadati</taxon>
        <taxon>Bacteroidota</taxon>
        <taxon>Bacteroidia</taxon>
        <taxon>Bacteroidales</taxon>
        <taxon>Prevotellaceae</taxon>
        <taxon>Palleniella</taxon>
    </lineage>
</organism>
<dbReference type="Proteomes" id="UP000308886">
    <property type="component" value="Unassembled WGS sequence"/>
</dbReference>
<name>A0AC61QTP1_9BACT</name>